<keyword evidence="3 12" id="KW-0004">4Fe-4S</keyword>
<sequence>MSTVHRLPGPVADSWDWQRHGACRGRDSGQFFHPDGERGSSRTRREVAAKAVCVRCPVRAECAAHALTVQEPYGIWGGFTEHERLQLQHSGWVDLVDDGRGRADVPGLEQRLRDLSPPVDRPLLATPPRQRAATPSGVDAP</sequence>
<evidence type="ECO:0000256" key="12">
    <source>
        <dbReference type="HAMAP-Rule" id="MF_01479"/>
    </source>
</evidence>
<proteinExistence type="inferred from homology"/>
<name>A0A895YHN4_9ACTN</name>
<evidence type="ECO:0000256" key="8">
    <source>
        <dbReference type="ARBA" id="ARBA00023015"/>
    </source>
</evidence>
<evidence type="ECO:0000256" key="7">
    <source>
        <dbReference type="ARBA" id="ARBA00023014"/>
    </source>
</evidence>
<evidence type="ECO:0000256" key="1">
    <source>
        <dbReference type="ARBA" id="ARBA00004496"/>
    </source>
</evidence>
<evidence type="ECO:0000256" key="3">
    <source>
        <dbReference type="ARBA" id="ARBA00022485"/>
    </source>
</evidence>
<dbReference type="Pfam" id="PF02467">
    <property type="entry name" value="Whib"/>
    <property type="match status" value="1"/>
</dbReference>
<evidence type="ECO:0000256" key="9">
    <source>
        <dbReference type="ARBA" id="ARBA00023125"/>
    </source>
</evidence>
<dbReference type="GO" id="GO:0047134">
    <property type="term" value="F:protein-disulfide reductase [NAD(P)H] activity"/>
    <property type="evidence" value="ECO:0007669"/>
    <property type="project" value="TreeGrafter"/>
</dbReference>
<feature type="domain" description="4Fe-4S Wbl-type" evidence="14">
    <location>
        <begin position="22"/>
        <end position="86"/>
    </location>
</feature>
<comment type="PTM">
    <text evidence="12">Upon Fe-S cluster removal intramolecular disulfide bonds are formed.</text>
</comment>
<accession>A0A895YHN4</accession>
<keyword evidence="8 12" id="KW-0805">Transcription regulation</keyword>
<comment type="PTM">
    <text evidence="12">The Fe-S cluster can be nitrosylated by nitric oxide (NO).</text>
</comment>
<gene>
    <name evidence="12" type="primary">whiB</name>
    <name evidence="15" type="ORF">JQS43_04315</name>
</gene>
<keyword evidence="10 12" id="KW-1015">Disulfide bond</keyword>
<comment type="similarity">
    <text evidence="2 12">Belongs to the WhiB family.</text>
</comment>
<comment type="subcellular location">
    <subcellularLocation>
        <location evidence="1 12">Cytoplasm</location>
    </subcellularLocation>
</comment>
<keyword evidence="5 12" id="KW-0479">Metal-binding</keyword>
<dbReference type="InterPro" id="IPR003482">
    <property type="entry name" value="Whib"/>
</dbReference>
<dbReference type="GO" id="GO:0003677">
    <property type="term" value="F:DNA binding"/>
    <property type="evidence" value="ECO:0007669"/>
    <property type="project" value="UniProtKB-UniRule"/>
</dbReference>
<keyword evidence="4 12" id="KW-0963">Cytoplasm</keyword>
<keyword evidence="9 12" id="KW-0238">DNA-binding</keyword>
<dbReference type="GO" id="GO:0045892">
    <property type="term" value="P:negative regulation of DNA-templated transcription"/>
    <property type="evidence" value="ECO:0007669"/>
    <property type="project" value="TreeGrafter"/>
</dbReference>
<evidence type="ECO:0000313" key="15">
    <source>
        <dbReference type="EMBL" id="QSB15582.1"/>
    </source>
</evidence>
<feature type="binding site" evidence="12">
    <location>
        <position position="56"/>
    </location>
    <ligand>
        <name>[4Fe-4S] cluster</name>
        <dbReference type="ChEBI" id="CHEBI:49883"/>
    </ligand>
</feature>
<feature type="binding site" evidence="12">
    <location>
        <position position="62"/>
    </location>
    <ligand>
        <name>[4Fe-4S] cluster</name>
        <dbReference type="ChEBI" id="CHEBI:49883"/>
    </ligand>
</feature>
<dbReference type="HAMAP" id="MF_01479">
    <property type="entry name" value="WhiB"/>
    <property type="match status" value="1"/>
</dbReference>
<feature type="binding site" evidence="12">
    <location>
        <position position="23"/>
    </location>
    <ligand>
        <name>[4Fe-4S] cluster</name>
        <dbReference type="ChEBI" id="CHEBI:49883"/>
    </ligand>
</feature>
<feature type="binding site" evidence="12">
    <location>
        <position position="53"/>
    </location>
    <ligand>
        <name>[4Fe-4S] cluster</name>
        <dbReference type="ChEBI" id="CHEBI:49883"/>
    </ligand>
</feature>
<dbReference type="GO" id="GO:0035731">
    <property type="term" value="F:dinitrosyl-iron complex binding"/>
    <property type="evidence" value="ECO:0007669"/>
    <property type="project" value="UniProtKB-UniRule"/>
</dbReference>
<dbReference type="RefSeq" id="WP_239677760.1">
    <property type="nucleotide sequence ID" value="NZ_CP070499.1"/>
</dbReference>
<keyword evidence="11 12" id="KW-0804">Transcription</keyword>
<keyword evidence="16" id="KW-1185">Reference proteome</keyword>
<dbReference type="GO" id="GO:0046872">
    <property type="term" value="F:metal ion binding"/>
    <property type="evidence" value="ECO:0007669"/>
    <property type="project" value="UniProtKB-KW"/>
</dbReference>
<comment type="cofactor">
    <cofactor evidence="12">
        <name>[4Fe-4S] cluster</name>
        <dbReference type="ChEBI" id="CHEBI:49883"/>
    </cofactor>
    <text evidence="12">Binds 1 [4Fe-4S] cluster per subunit. Following nitrosylation of the [4Fe-4S] cluster binds 1 [4Fe-8(NO)] cluster per subunit.</text>
</comment>
<evidence type="ECO:0000259" key="14">
    <source>
        <dbReference type="PROSITE" id="PS51674"/>
    </source>
</evidence>
<comment type="function">
    <text evidence="12">Acts as a transcriptional regulator. Probably redox-responsive. The apo- but not holo-form probably binds DNA.</text>
</comment>
<evidence type="ECO:0000256" key="2">
    <source>
        <dbReference type="ARBA" id="ARBA00006597"/>
    </source>
</evidence>
<dbReference type="InterPro" id="IPR034768">
    <property type="entry name" value="4FE4S_WBL"/>
</dbReference>
<evidence type="ECO:0000256" key="13">
    <source>
        <dbReference type="SAM" id="MobiDB-lite"/>
    </source>
</evidence>
<dbReference type="PANTHER" id="PTHR38839">
    <property type="entry name" value="TRANSCRIPTIONAL REGULATOR WHID-RELATED"/>
    <property type="match status" value="1"/>
</dbReference>
<dbReference type="GO" id="GO:0051539">
    <property type="term" value="F:4 iron, 4 sulfur cluster binding"/>
    <property type="evidence" value="ECO:0007669"/>
    <property type="project" value="UniProtKB-UniRule"/>
</dbReference>
<evidence type="ECO:0000256" key="10">
    <source>
        <dbReference type="ARBA" id="ARBA00023157"/>
    </source>
</evidence>
<evidence type="ECO:0000256" key="11">
    <source>
        <dbReference type="ARBA" id="ARBA00023163"/>
    </source>
</evidence>
<reference evidence="15" key="1">
    <citation type="submission" date="2021-02" db="EMBL/GenBank/DDBJ databases">
        <title>Natrosporangium hydrolyticum gen. nov., sp. nov, a haloalkaliphilic actinobacterium from a soda solonchak soil.</title>
        <authorList>
            <person name="Sorokin D.Y."/>
            <person name="Khijniak T.V."/>
            <person name="Zakharycheva A.P."/>
            <person name="Boueva O.V."/>
            <person name="Ariskina E.V."/>
            <person name="Hahnke R.L."/>
            <person name="Bunk B."/>
            <person name="Sproer C."/>
            <person name="Schumann P."/>
            <person name="Evtushenko L.I."/>
            <person name="Kublanov I.V."/>
        </authorList>
    </citation>
    <scope>NUCLEOTIDE SEQUENCE</scope>
    <source>
        <strain evidence="15">DSM 106523</strain>
    </source>
</reference>
<evidence type="ECO:0000313" key="16">
    <source>
        <dbReference type="Proteomes" id="UP000662857"/>
    </source>
</evidence>
<keyword evidence="6 12" id="KW-0408">Iron</keyword>
<dbReference type="EMBL" id="CP070499">
    <property type="protein sequence ID" value="QSB15582.1"/>
    <property type="molecule type" value="Genomic_DNA"/>
</dbReference>
<dbReference type="GO" id="GO:0045454">
    <property type="term" value="P:cell redox homeostasis"/>
    <property type="evidence" value="ECO:0007669"/>
    <property type="project" value="TreeGrafter"/>
</dbReference>
<organism evidence="15 16">
    <name type="scientific">Natronosporangium hydrolyticum</name>
    <dbReference type="NCBI Taxonomy" id="2811111"/>
    <lineage>
        <taxon>Bacteria</taxon>
        <taxon>Bacillati</taxon>
        <taxon>Actinomycetota</taxon>
        <taxon>Actinomycetes</taxon>
        <taxon>Micromonosporales</taxon>
        <taxon>Micromonosporaceae</taxon>
        <taxon>Natronosporangium</taxon>
    </lineage>
</organism>
<feature type="region of interest" description="Disordered" evidence="13">
    <location>
        <begin position="99"/>
        <end position="141"/>
    </location>
</feature>
<dbReference type="PROSITE" id="PS51674">
    <property type="entry name" value="4FE4S_WBL"/>
    <property type="match status" value="1"/>
</dbReference>
<protein>
    <recommendedName>
        <fullName evidence="12">Transcriptional regulator WhiB</fullName>
    </recommendedName>
</protein>
<dbReference type="PANTHER" id="PTHR38839:SF5">
    <property type="entry name" value="TRANSCRIPTIONAL REGULATOR WHID"/>
    <property type="match status" value="1"/>
</dbReference>
<evidence type="ECO:0000256" key="6">
    <source>
        <dbReference type="ARBA" id="ARBA00023004"/>
    </source>
</evidence>
<evidence type="ECO:0000256" key="5">
    <source>
        <dbReference type="ARBA" id="ARBA00022723"/>
    </source>
</evidence>
<dbReference type="AlphaFoldDB" id="A0A895YHN4"/>
<dbReference type="KEGG" id="nhy:JQS43_04315"/>
<evidence type="ECO:0000256" key="4">
    <source>
        <dbReference type="ARBA" id="ARBA00022490"/>
    </source>
</evidence>
<dbReference type="Proteomes" id="UP000662857">
    <property type="component" value="Chromosome"/>
</dbReference>
<dbReference type="GO" id="GO:0005737">
    <property type="term" value="C:cytoplasm"/>
    <property type="evidence" value="ECO:0007669"/>
    <property type="project" value="UniProtKB-SubCell"/>
</dbReference>
<keyword evidence="7 12" id="KW-0411">Iron-sulfur</keyword>